<dbReference type="EMBL" id="JRWG01000003">
    <property type="protein sequence ID" value="KXO00196.1"/>
    <property type="molecule type" value="Genomic_DNA"/>
</dbReference>
<reference evidence="2" key="1">
    <citation type="submission" date="2014-10" db="EMBL/GenBank/DDBJ databases">
        <title>Genome sequencing of Vitellibacter sp. D-24.</title>
        <authorList>
            <person name="Thevarajoo S."/>
            <person name="Selvaratnam C."/>
            <person name="Goh K.M."/>
            <person name="Chong C.S."/>
        </authorList>
    </citation>
    <scope>NUCLEOTIDE SEQUENCE [LARGE SCALE GENOMIC DNA]</scope>
    <source>
        <strain evidence="2">D-24</strain>
    </source>
</reference>
<keyword evidence="2" id="KW-1185">Reference proteome</keyword>
<evidence type="ECO:0000313" key="2">
    <source>
        <dbReference type="Proteomes" id="UP000070138"/>
    </source>
</evidence>
<comment type="caution">
    <text evidence="1">The sequence shown here is derived from an EMBL/GenBank/DDBJ whole genome shotgun (WGS) entry which is preliminary data.</text>
</comment>
<name>A0A137RJ29_9FLAO</name>
<accession>A0A137RJ29</accession>
<sequence length="77" mass="8718">MNNKGKGILALLGVAAGAFAFWKYKNMSPEEKQRLKDKANETGRKIREKVEDVEETISEKYDQLKSSAKKEAKDLTN</sequence>
<dbReference type="AlphaFoldDB" id="A0A137RJ29"/>
<protein>
    <recommendedName>
        <fullName evidence="3">YtxH domain-containing protein</fullName>
    </recommendedName>
</protein>
<dbReference type="OrthoDB" id="1454332at2"/>
<evidence type="ECO:0008006" key="3">
    <source>
        <dbReference type="Google" id="ProtNLM"/>
    </source>
</evidence>
<organism evidence="1 2">
    <name type="scientific">Aequorivita aquimaris</name>
    <dbReference type="NCBI Taxonomy" id="1548749"/>
    <lineage>
        <taxon>Bacteria</taxon>
        <taxon>Pseudomonadati</taxon>
        <taxon>Bacteroidota</taxon>
        <taxon>Flavobacteriia</taxon>
        <taxon>Flavobacteriales</taxon>
        <taxon>Flavobacteriaceae</taxon>
        <taxon>Aequorivita</taxon>
    </lineage>
</organism>
<gene>
    <name evidence="1" type="ORF">LS48_06955</name>
</gene>
<evidence type="ECO:0000313" key="1">
    <source>
        <dbReference type="EMBL" id="KXO00196.1"/>
    </source>
</evidence>
<reference evidence="1 2" key="2">
    <citation type="journal article" date="2016" name="Int. J. Syst. Evol. Microbiol.">
        <title>Vitellibacter aquimaris sp. nov., a marine bacterium isolated from seawater.</title>
        <authorList>
            <person name="Thevarajoo S."/>
            <person name="Selvaratnam C."/>
            <person name="Goh K.M."/>
            <person name="Hong K.W."/>
            <person name="Chan X.Y."/>
            <person name="Chan K.G."/>
            <person name="Chong C.S."/>
        </authorList>
    </citation>
    <scope>NUCLEOTIDE SEQUENCE [LARGE SCALE GENOMIC DNA]</scope>
    <source>
        <strain evidence="1 2">D-24</strain>
    </source>
</reference>
<proteinExistence type="predicted"/>
<dbReference type="Proteomes" id="UP000070138">
    <property type="component" value="Unassembled WGS sequence"/>
</dbReference>
<dbReference type="RefSeq" id="WP_062621365.1">
    <property type="nucleotide sequence ID" value="NZ_JRWG01000003.1"/>
</dbReference>